<dbReference type="Gene3D" id="3.50.50.60">
    <property type="entry name" value="FAD/NAD(P)-binding domain"/>
    <property type="match status" value="1"/>
</dbReference>
<dbReference type="OrthoDB" id="10014at2"/>
<dbReference type="SUPFAM" id="SSF54862">
    <property type="entry name" value="4Fe-4S ferredoxins"/>
    <property type="match status" value="1"/>
</dbReference>
<protein>
    <submittedName>
        <fullName evidence="10">Methyl-viologen-reducing hydrogenase, delta subunit</fullName>
    </submittedName>
</protein>
<gene>
    <name evidence="10" type="ordered locus">Daud_1883</name>
</gene>
<feature type="domain" description="4Fe-4S ferredoxin-type" evidence="9">
    <location>
        <begin position="520"/>
        <end position="549"/>
    </location>
</feature>
<evidence type="ECO:0000256" key="6">
    <source>
        <dbReference type="ARBA" id="ARBA00023002"/>
    </source>
</evidence>
<dbReference type="InterPro" id="IPR003813">
    <property type="entry name" value="MvhD/FlpD"/>
</dbReference>
<dbReference type="InterPro" id="IPR017896">
    <property type="entry name" value="4Fe4S_Fe-S-bd"/>
</dbReference>
<keyword evidence="5" id="KW-0285">Flavoprotein</keyword>
<dbReference type="GO" id="GO:0016491">
    <property type="term" value="F:oxidoreductase activity"/>
    <property type="evidence" value="ECO:0007669"/>
    <property type="project" value="UniProtKB-KW"/>
</dbReference>
<evidence type="ECO:0000256" key="8">
    <source>
        <dbReference type="ARBA" id="ARBA00023014"/>
    </source>
</evidence>
<reference evidence="11" key="1">
    <citation type="submission" date="2007-10" db="EMBL/GenBank/DDBJ databases">
        <title>Complete sequence of chromosome of Desulforudis audaxviator MP104C.</title>
        <authorList>
            <person name="Copeland A."/>
            <person name="Lucas S."/>
            <person name="Lapidus A."/>
            <person name="Barry K."/>
            <person name="Glavina del Rio T."/>
            <person name="Dalin E."/>
            <person name="Tice H."/>
            <person name="Bruce D."/>
            <person name="Pitluck S."/>
            <person name="Lowry S.R."/>
            <person name="Larimer F."/>
            <person name="Land M.L."/>
            <person name="Hauser L."/>
            <person name="Kyrpides N."/>
            <person name="Ivanova N.N."/>
            <person name="Richardson P."/>
        </authorList>
    </citation>
    <scope>NUCLEOTIDE SEQUENCE [LARGE SCALE GENOMIC DNA]</scope>
    <source>
        <strain evidence="11">MP104C</strain>
    </source>
</reference>
<dbReference type="InterPro" id="IPR017900">
    <property type="entry name" value="4Fe4S_Fe_S_CS"/>
</dbReference>
<dbReference type="Pfam" id="PF13450">
    <property type="entry name" value="NAD_binding_8"/>
    <property type="match status" value="1"/>
</dbReference>
<dbReference type="AlphaFoldDB" id="B1I5S8"/>
<name>B1I5S8_DESAP</name>
<dbReference type="Proteomes" id="UP000008544">
    <property type="component" value="Chromosome"/>
</dbReference>
<dbReference type="PROSITE" id="PS51379">
    <property type="entry name" value="4FE4S_FER_2"/>
    <property type="match status" value="2"/>
</dbReference>
<dbReference type="STRING" id="477974.Daud_1883"/>
<evidence type="ECO:0000256" key="1">
    <source>
        <dbReference type="ARBA" id="ARBA00001974"/>
    </source>
</evidence>
<dbReference type="RefSeq" id="WP_012302952.1">
    <property type="nucleotide sequence ID" value="NC_010424.1"/>
</dbReference>
<keyword evidence="5" id="KW-0274">FAD</keyword>
<keyword evidence="7" id="KW-0408">Iron</keyword>
<evidence type="ECO:0000256" key="5">
    <source>
        <dbReference type="ARBA" id="ARBA00022827"/>
    </source>
</evidence>
<dbReference type="EMBL" id="CP000860">
    <property type="protein sequence ID" value="ACA60376.1"/>
    <property type="molecule type" value="Genomic_DNA"/>
</dbReference>
<dbReference type="InterPro" id="IPR036188">
    <property type="entry name" value="FAD/NAD-bd_sf"/>
</dbReference>
<keyword evidence="6" id="KW-0560">Oxidoreductase</keyword>
<dbReference type="PROSITE" id="PS00198">
    <property type="entry name" value="4FE4S_FER_1"/>
    <property type="match status" value="2"/>
</dbReference>
<comment type="similarity">
    <text evidence="2">Belongs to the HdrA family.</text>
</comment>
<dbReference type="InterPro" id="IPR039650">
    <property type="entry name" value="HdrA-like"/>
</dbReference>
<evidence type="ECO:0000256" key="4">
    <source>
        <dbReference type="ARBA" id="ARBA00022723"/>
    </source>
</evidence>
<dbReference type="KEGG" id="dau:Daud_1883"/>
<feature type="domain" description="4Fe-4S ferredoxin-type" evidence="9">
    <location>
        <begin position="550"/>
        <end position="579"/>
    </location>
</feature>
<dbReference type="PRINTS" id="PR00368">
    <property type="entry name" value="FADPNR"/>
</dbReference>
<dbReference type="PANTHER" id="PTHR43498:SF1">
    <property type="entry name" value="COB--COM HETERODISULFIDE REDUCTASE IRON-SULFUR SUBUNIT A"/>
    <property type="match status" value="1"/>
</dbReference>
<evidence type="ECO:0000256" key="3">
    <source>
        <dbReference type="ARBA" id="ARBA00022485"/>
    </source>
</evidence>
<evidence type="ECO:0000259" key="9">
    <source>
        <dbReference type="PROSITE" id="PS51379"/>
    </source>
</evidence>
<dbReference type="SUPFAM" id="SSF51905">
    <property type="entry name" value="FAD/NAD(P)-binding domain"/>
    <property type="match status" value="1"/>
</dbReference>
<dbReference type="Gene3D" id="3.30.70.20">
    <property type="match status" value="1"/>
</dbReference>
<evidence type="ECO:0000256" key="7">
    <source>
        <dbReference type="ARBA" id="ARBA00023004"/>
    </source>
</evidence>
<accession>B1I5S8</accession>
<keyword evidence="11" id="KW-1185">Reference proteome</keyword>
<evidence type="ECO:0000313" key="10">
    <source>
        <dbReference type="EMBL" id="ACA60376.1"/>
    </source>
</evidence>
<evidence type="ECO:0000256" key="2">
    <source>
        <dbReference type="ARBA" id="ARBA00006561"/>
    </source>
</evidence>
<dbReference type="GO" id="GO:0051539">
    <property type="term" value="F:4 iron, 4 sulfur cluster binding"/>
    <property type="evidence" value="ECO:0007669"/>
    <property type="project" value="UniProtKB-KW"/>
</dbReference>
<dbReference type="Pfam" id="PF02662">
    <property type="entry name" value="FlpD"/>
    <property type="match status" value="1"/>
</dbReference>
<comment type="cofactor">
    <cofactor evidence="1">
        <name>FAD</name>
        <dbReference type="ChEBI" id="CHEBI:57692"/>
    </cofactor>
</comment>
<dbReference type="Gene3D" id="3.40.50.720">
    <property type="entry name" value="NAD(P)-binding Rossmann-like Domain"/>
    <property type="match status" value="1"/>
</dbReference>
<reference evidence="10 11" key="2">
    <citation type="journal article" date="2008" name="Science">
        <title>Environmental genomics reveals a single-species ecosystem deep within Earth.</title>
        <authorList>
            <person name="Chivian D."/>
            <person name="Brodie E.L."/>
            <person name="Alm E.J."/>
            <person name="Culley D.E."/>
            <person name="Dehal P.S."/>
            <person name="Desantis T.Z."/>
            <person name="Gihring T.M."/>
            <person name="Lapidus A."/>
            <person name="Lin L.H."/>
            <person name="Lowry S.R."/>
            <person name="Moser D.P."/>
            <person name="Richardson P.M."/>
            <person name="Southam G."/>
            <person name="Wanger G."/>
            <person name="Pratt L.M."/>
            <person name="Andersen G.L."/>
            <person name="Hazen T.C."/>
            <person name="Brockman F.J."/>
            <person name="Arkin A.P."/>
            <person name="Onstott T.C."/>
        </authorList>
    </citation>
    <scope>NUCLEOTIDE SEQUENCE [LARGE SCALE GENOMIC DNA]</scope>
    <source>
        <strain evidence="10 11">MP104C</strain>
    </source>
</reference>
<sequence length="735" mass="80423">MTKKQAVYFCSGCGIGEALDLAALTKVANKEFKIQDVKEHPFLCSPEGVALIKQDIEAGFNTLIIAACSDRVCYDVFNFGPAVIVERVPLRERVAWVQEPGDEDTNMMAEDYMRMGLSRAKATELPEPFMAENPSRTILVVGSGLAGLTAAWEAANAGYEVVLVEKSAKLGGWAGQAYKLPPTKEPYTDLEENPIPALAKAVEDHPKIKVYKEATMEQISGGPGVFDAKIKQGGTVVDERIGAVVLAAGSRPYDPKKLDYLGFGKPNVVTQSDVEALANSGELKNVKRVAFIQCAGSRDANHLPYCSAACCVETLKQAVYLKEFNPEAQAYIFYKDIRATGKYEYFYKAVQQTGAVFIKTEIPGVEVSEDGGKLAVTGKDLILGEDVRIGDLDLVVLANGMQSNAAFGEEIAVEAEQEAAAAKEEEAVKPDQIIKSGLLNLAYRQGPEMPALKYGFPDSHFICFPYETRRTGIYAAGTVRATMQIPTAIEDGTGAALKAIQCVEAVIRGEAVHPRAGDTSYPEFFMQRCTQCKRCTEECPFGAINEDEKANPLPERTRCRRCGTCMGACPERIISFKDYSVPMIGGMGKAIEVPEEDEEKPRILIFACENDAIPALDMAGISRLKFAAWVRVIPLRCLGSLNLVWISDAMSGGFDGVMLLGCKHGEDYQCHFIKGSELAEIRLSKVSETLDRLGLESERCRMHQISIMDYFRIPQLIGDFMEKIDQLGPNPMKGF</sequence>
<organism evidence="10 11">
    <name type="scientific">Desulforudis audaxviator (strain MP104C)</name>
    <dbReference type="NCBI Taxonomy" id="477974"/>
    <lineage>
        <taxon>Bacteria</taxon>
        <taxon>Bacillati</taxon>
        <taxon>Bacillota</taxon>
        <taxon>Clostridia</taxon>
        <taxon>Thermoanaerobacterales</taxon>
        <taxon>Candidatus Desulforudaceae</taxon>
        <taxon>Candidatus Desulforudis</taxon>
    </lineage>
</organism>
<dbReference type="HOGENOM" id="CLU_020302_0_0_9"/>
<keyword evidence="4" id="KW-0479">Metal-binding</keyword>
<proteinExistence type="inferred from homology"/>
<dbReference type="eggNOG" id="COG1908">
    <property type="taxonomic scope" value="Bacteria"/>
</dbReference>
<keyword evidence="3" id="KW-0004">4Fe-4S</keyword>
<dbReference type="GO" id="GO:0046872">
    <property type="term" value="F:metal ion binding"/>
    <property type="evidence" value="ECO:0007669"/>
    <property type="project" value="UniProtKB-KW"/>
</dbReference>
<dbReference type="eggNOG" id="COG1148">
    <property type="taxonomic scope" value="Bacteria"/>
</dbReference>
<dbReference type="PANTHER" id="PTHR43498">
    <property type="entry name" value="FERREDOXIN:COB-COM HETERODISULFIDE REDUCTASE SUBUNIT A"/>
    <property type="match status" value="1"/>
</dbReference>
<evidence type="ECO:0000313" key="11">
    <source>
        <dbReference type="Proteomes" id="UP000008544"/>
    </source>
</evidence>
<keyword evidence="8" id="KW-0411">Iron-sulfur</keyword>
<dbReference type="Pfam" id="PF13187">
    <property type="entry name" value="Fer4_9"/>
    <property type="match status" value="1"/>
</dbReference>